<dbReference type="SUPFAM" id="SSF46767">
    <property type="entry name" value="Methylated DNA-protein cysteine methyltransferase, C-terminal domain"/>
    <property type="match status" value="1"/>
</dbReference>
<dbReference type="Gene3D" id="3.30.160.70">
    <property type="entry name" value="Methylated DNA-protein cysteine methyltransferase domain"/>
    <property type="match status" value="1"/>
</dbReference>
<evidence type="ECO:0000313" key="9">
    <source>
        <dbReference type="EMBL" id="TLM74300.1"/>
    </source>
</evidence>
<dbReference type="Gene3D" id="1.10.10.10">
    <property type="entry name" value="Winged helix-like DNA-binding domain superfamily/Winged helix DNA-binding domain"/>
    <property type="match status" value="1"/>
</dbReference>
<keyword evidence="2" id="KW-0489">Methyltransferase</keyword>
<evidence type="ECO:0000259" key="7">
    <source>
        <dbReference type="Pfam" id="PF01035"/>
    </source>
</evidence>
<name>A0ABY2UDL7_9GAMM</name>
<evidence type="ECO:0000256" key="2">
    <source>
        <dbReference type="ARBA" id="ARBA00022603"/>
    </source>
</evidence>
<feature type="domain" description="Methylguanine DNA methyltransferase ribonuclease-like" evidence="8">
    <location>
        <begin position="3"/>
        <end position="70"/>
    </location>
</feature>
<proteinExistence type="predicted"/>
<reference evidence="9 10" key="1">
    <citation type="submission" date="2019-05" db="EMBL/GenBank/DDBJ databases">
        <title>Microbulbifer harenosus sp. nov., an alginate-degrading bacterium isolated from coastal sand.</title>
        <authorList>
            <person name="Huang H."/>
            <person name="Mo K."/>
            <person name="Bao S."/>
        </authorList>
    </citation>
    <scope>NUCLEOTIDE SEQUENCE [LARGE SCALE GENOMIC DNA]</scope>
    <source>
        <strain evidence="9 10">HB161719</strain>
    </source>
</reference>
<keyword evidence="3" id="KW-0808">Transferase</keyword>
<dbReference type="EMBL" id="VANI01000022">
    <property type="protein sequence ID" value="TLM74300.1"/>
    <property type="molecule type" value="Genomic_DNA"/>
</dbReference>
<comment type="catalytic activity">
    <reaction evidence="1">
        <text>a 4-O-methyl-thymidine in DNA + L-cysteinyl-[protein] = a thymidine in DNA + S-methyl-L-cysteinyl-[protein]</text>
        <dbReference type="Rhea" id="RHEA:53428"/>
        <dbReference type="Rhea" id="RHEA-COMP:10131"/>
        <dbReference type="Rhea" id="RHEA-COMP:10132"/>
        <dbReference type="Rhea" id="RHEA-COMP:13555"/>
        <dbReference type="Rhea" id="RHEA-COMP:13556"/>
        <dbReference type="ChEBI" id="CHEBI:29950"/>
        <dbReference type="ChEBI" id="CHEBI:82612"/>
        <dbReference type="ChEBI" id="CHEBI:137386"/>
        <dbReference type="ChEBI" id="CHEBI:137387"/>
        <dbReference type="EC" id="2.1.1.63"/>
    </reaction>
</comment>
<dbReference type="PANTHER" id="PTHR10815">
    <property type="entry name" value="METHYLATED-DNA--PROTEIN-CYSTEINE METHYLTRANSFERASE"/>
    <property type="match status" value="1"/>
</dbReference>
<dbReference type="InterPro" id="IPR036388">
    <property type="entry name" value="WH-like_DNA-bd_sf"/>
</dbReference>
<dbReference type="SUPFAM" id="SSF53155">
    <property type="entry name" value="Methylated DNA-protein cysteine methyltransferase domain"/>
    <property type="match status" value="1"/>
</dbReference>
<organism evidence="9 10">
    <name type="scientific">Microbulbifer harenosus</name>
    <dbReference type="NCBI Taxonomy" id="2576840"/>
    <lineage>
        <taxon>Bacteria</taxon>
        <taxon>Pseudomonadati</taxon>
        <taxon>Pseudomonadota</taxon>
        <taxon>Gammaproteobacteria</taxon>
        <taxon>Cellvibrionales</taxon>
        <taxon>Microbulbiferaceae</taxon>
        <taxon>Microbulbifer</taxon>
    </lineage>
</organism>
<evidence type="ECO:0000256" key="4">
    <source>
        <dbReference type="ARBA" id="ARBA00022763"/>
    </source>
</evidence>
<dbReference type="Pfam" id="PF01035">
    <property type="entry name" value="DNA_binding_1"/>
    <property type="match status" value="1"/>
</dbReference>
<dbReference type="RefSeq" id="WP_138237087.1">
    <property type="nucleotide sequence ID" value="NZ_CP185860.1"/>
</dbReference>
<evidence type="ECO:0000256" key="3">
    <source>
        <dbReference type="ARBA" id="ARBA00022679"/>
    </source>
</evidence>
<dbReference type="InterPro" id="IPR001497">
    <property type="entry name" value="MethylDNA_cys_MeTrfase_AS"/>
</dbReference>
<dbReference type="InterPro" id="IPR036631">
    <property type="entry name" value="MGMT_N_sf"/>
</dbReference>
<dbReference type="Proteomes" id="UP000306791">
    <property type="component" value="Unassembled WGS sequence"/>
</dbReference>
<protein>
    <submittedName>
        <fullName evidence="9">Methylated-DNA--[protein]-cysteine S-methyltransferase</fullName>
    </submittedName>
</protein>
<evidence type="ECO:0000256" key="5">
    <source>
        <dbReference type="ARBA" id="ARBA00023204"/>
    </source>
</evidence>
<gene>
    <name evidence="9" type="ORF">FDY93_17715</name>
</gene>
<dbReference type="InterPro" id="IPR036217">
    <property type="entry name" value="MethylDNA_cys_MeTrfase_DNAb"/>
</dbReference>
<evidence type="ECO:0000256" key="6">
    <source>
        <dbReference type="ARBA" id="ARBA00049348"/>
    </source>
</evidence>
<feature type="domain" description="Methylated-DNA-[protein]-cysteine S-methyltransferase DNA binding" evidence="7">
    <location>
        <begin position="77"/>
        <end position="155"/>
    </location>
</feature>
<dbReference type="InterPro" id="IPR008332">
    <property type="entry name" value="MethylG_MeTrfase_N"/>
</dbReference>
<comment type="caution">
    <text evidence="9">The sequence shown here is derived from an EMBL/GenBank/DDBJ whole genome shotgun (WGS) entry which is preliminary data.</text>
</comment>
<dbReference type="PANTHER" id="PTHR10815:SF5">
    <property type="entry name" value="METHYLATED-DNA--PROTEIN-CYSTEINE METHYLTRANSFERASE"/>
    <property type="match status" value="1"/>
</dbReference>
<keyword evidence="4" id="KW-0227">DNA damage</keyword>
<evidence type="ECO:0000313" key="10">
    <source>
        <dbReference type="Proteomes" id="UP000306791"/>
    </source>
</evidence>
<sequence>MLFYQEFDTPVGQVIVAADQSSLAALRFASAIDQNRIEPSWQQHGTPLLLRCHEQLQQYFRCERREIDLPCRHVGTEFQKMVWRKLRDIPFGQTWTYGQLAHSLGRPESVRAVGQAIRANPLPIILPCHRVIGSDNSIKGHPGGAAVKESLLNFEVFGFG</sequence>
<comment type="catalytic activity">
    <reaction evidence="6">
        <text>a 6-O-methyl-2'-deoxyguanosine in DNA + L-cysteinyl-[protein] = S-methyl-L-cysteinyl-[protein] + a 2'-deoxyguanosine in DNA</text>
        <dbReference type="Rhea" id="RHEA:24000"/>
        <dbReference type="Rhea" id="RHEA-COMP:10131"/>
        <dbReference type="Rhea" id="RHEA-COMP:10132"/>
        <dbReference type="Rhea" id="RHEA-COMP:11367"/>
        <dbReference type="Rhea" id="RHEA-COMP:11368"/>
        <dbReference type="ChEBI" id="CHEBI:29950"/>
        <dbReference type="ChEBI" id="CHEBI:82612"/>
        <dbReference type="ChEBI" id="CHEBI:85445"/>
        <dbReference type="ChEBI" id="CHEBI:85448"/>
        <dbReference type="EC" id="2.1.1.63"/>
    </reaction>
</comment>
<keyword evidence="10" id="KW-1185">Reference proteome</keyword>
<dbReference type="Pfam" id="PF02870">
    <property type="entry name" value="Methyltransf_1N"/>
    <property type="match status" value="1"/>
</dbReference>
<evidence type="ECO:0000256" key="1">
    <source>
        <dbReference type="ARBA" id="ARBA00001286"/>
    </source>
</evidence>
<evidence type="ECO:0000259" key="8">
    <source>
        <dbReference type="Pfam" id="PF02870"/>
    </source>
</evidence>
<dbReference type="CDD" id="cd06445">
    <property type="entry name" value="ATase"/>
    <property type="match status" value="1"/>
</dbReference>
<accession>A0ABY2UDL7</accession>
<dbReference type="PROSITE" id="PS00374">
    <property type="entry name" value="MGMT"/>
    <property type="match status" value="1"/>
</dbReference>
<keyword evidence="5" id="KW-0234">DNA repair</keyword>
<dbReference type="InterPro" id="IPR014048">
    <property type="entry name" value="MethylDNA_cys_MeTrfase_DNA-bd"/>
</dbReference>
<dbReference type="NCBIfam" id="TIGR00589">
    <property type="entry name" value="ogt"/>
    <property type="match status" value="1"/>
</dbReference>